<dbReference type="InterPro" id="IPR004960">
    <property type="entry name" value="LipA_acyltrans"/>
</dbReference>
<evidence type="ECO:0000256" key="7">
    <source>
        <dbReference type="SAM" id="Phobius"/>
    </source>
</evidence>
<evidence type="ECO:0000256" key="5">
    <source>
        <dbReference type="ARBA" id="ARBA00023136"/>
    </source>
</evidence>
<keyword evidence="4 8" id="KW-0808">Transferase</keyword>
<dbReference type="GO" id="GO:0009247">
    <property type="term" value="P:glycolipid biosynthetic process"/>
    <property type="evidence" value="ECO:0007669"/>
    <property type="project" value="UniProtKB-ARBA"/>
</dbReference>
<evidence type="ECO:0000256" key="1">
    <source>
        <dbReference type="ARBA" id="ARBA00004533"/>
    </source>
</evidence>
<keyword evidence="3" id="KW-0997">Cell inner membrane</keyword>
<accession>A0A2X3H320</accession>
<organism evidence="8 9">
    <name type="scientific">Klebsiella pneumoniae</name>
    <dbReference type="NCBI Taxonomy" id="573"/>
    <lineage>
        <taxon>Bacteria</taxon>
        <taxon>Pseudomonadati</taxon>
        <taxon>Pseudomonadota</taxon>
        <taxon>Gammaproteobacteria</taxon>
        <taxon>Enterobacterales</taxon>
        <taxon>Enterobacteriaceae</taxon>
        <taxon>Klebsiella/Raoultella group</taxon>
        <taxon>Klebsiella</taxon>
        <taxon>Klebsiella pneumoniae complex</taxon>
    </lineage>
</organism>
<dbReference type="EMBL" id="UAWN01000017">
    <property type="protein sequence ID" value="SQC42210.1"/>
    <property type="molecule type" value="Genomic_DNA"/>
</dbReference>
<evidence type="ECO:0000313" key="8">
    <source>
        <dbReference type="EMBL" id="SQC42210.1"/>
    </source>
</evidence>
<keyword evidence="7" id="KW-1133">Transmembrane helix</keyword>
<sequence length="75" mass="8477">MACVFNKQLLHPRNWLTWFGLGILWLIVQLPYPLLHFIGTSAGRLSVAFLNAANISPGVISNSASRTCRQRRARR</sequence>
<keyword evidence="7" id="KW-0812">Transmembrane</keyword>
<dbReference type="EC" id="2.3.1.-" evidence="8"/>
<proteinExistence type="predicted"/>
<dbReference type="AlphaFoldDB" id="A0A2X3H320"/>
<evidence type="ECO:0000313" key="9">
    <source>
        <dbReference type="Proteomes" id="UP000251088"/>
    </source>
</evidence>
<comment type="subcellular location">
    <subcellularLocation>
        <location evidence="1">Cell inner membrane</location>
    </subcellularLocation>
</comment>
<evidence type="ECO:0000256" key="6">
    <source>
        <dbReference type="ARBA" id="ARBA00023315"/>
    </source>
</evidence>
<gene>
    <name evidence="8" type="primary">htrB_6</name>
    <name evidence="8" type="ORF">NCTC9128_07640</name>
</gene>
<feature type="transmembrane region" description="Helical" evidence="7">
    <location>
        <begin position="15"/>
        <end position="35"/>
    </location>
</feature>
<name>A0A2X3H320_KLEPN</name>
<keyword evidence="2" id="KW-1003">Cell membrane</keyword>
<evidence type="ECO:0000256" key="2">
    <source>
        <dbReference type="ARBA" id="ARBA00022475"/>
    </source>
</evidence>
<dbReference type="Pfam" id="PF03279">
    <property type="entry name" value="Lip_A_acyltrans"/>
    <property type="match status" value="1"/>
</dbReference>
<evidence type="ECO:0000256" key="4">
    <source>
        <dbReference type="ARBA" id="ARBA00022679"/>
    </source>
</evidence>
<reference evidence="8 9" key="1">
    <citation type="submission" date="2018-06" db="EMBL/GenBank/DDBJ databases">
        <authorList>
            <consortium name="Pathogen Informatics"/>
            <person name="Doyle S."/>
        </authorList>
    </citation>
    <scope>NUCLEOTIDE SEQUENCE [LARGE SCALE GENOMIC DNA]</scope>
    <source>
        <strain evidence="8 9">NCTC9128</strain>
    </source>
</reference>
<evidence type="ECO:0000256" key="3">
    <source>
        <dbReference type="ARBA" id="ARBA00022519"/>
    </source>
</evidence>
<dbReference type="GO" id="GO:0005886">
    <property type="term" value="C:plasma membrane"/>
    <property type="evidence" value="ECO:0007669"/>
    <property type="project" value="UniProtKB-SubCell"/>
</dbReference>
<protein>
    <submittedName>
        <fullName evidence="8">Putative lipid A biosynthesis acyltransferase</fullName>
        <ecNumber evidence="8">2.3.1.-</ecNumber>
    </submittedName>
</protein>
<keyword evidence="5 7" id="KW-0472">Membrane</keyword>
<keyword evidence="6 8" id="KW-0012">Acyltransferase</keyword>
<dbReference type="Proteomes" id="UP000251088">
    <property type="component" value="Unassembled WGS sequence"/>
</dbReference>
<dbReference type="GO" id="GO:0016746">
    <property type="term" value="F:acyltransferase activity"/>
    <property type="evidence" value="ECO:0007669"/>
    <property type="project" value="UniProtKB-KW"/>
</dbReference>